<reference evidence="3" key="1">
    <citation type="submission" date="2020-03" db="EMBL/GenBank/DDBJ databases">
        <title>Draft sequencing of Paenibacilllus sp. S3N08.</title>
        <authorList>
            <person name="Kim D.-U."/>
        </authorList>
    </citation>
    <scope>NUCLEOTIDE SEQUENCE</scope>
    <source>
        <strain evidence="3">S3N08</strain>
    </source>
</reference>
<name>A0ABX0JCC3_9BACL</name>
<keyword evidence="4" id="KW-1185">Reference proteome</keyword>
<comment type="caution">
    <text evidence="3">The sequence shown here is derived from an EMBL/GenBank/DDBJ whole genome shotgun (WGS) entry which is preliminary data.</text>
</comment>
<gene>
    <name evidence="3" type="ORF">G9U52_30115</name>
</gene>
<dbReference type="RefSeq" id="WP_166154663.1">
    <property type="nucleotide sequence ID" value="NZ_JAAOIW010000015.1"/>
</dbReference>
<sequence length="77" mass="8749">MSNTNLSWRVCIYLGRGLCSNCGDTVKKALSVRVHRCDHCGYTVDGDENATRNMLQRALVSLFQNKMLSYAYDCFFS</sequence>
<accession>A0ABX0JCC3</accession>
<keyword evidence="1" id="KW-0238">DNA-binding</keyword>
<evidence type="ECO:0000256" key="1">
    <source>
        <dbReference type="ARBA" id="ARBA00023125"/>
    </source>
</evidence>
<protein>
    <submittedName>
        <fullName evidence="3">Transposase</fullName>
    </submittedName>
</protein>
<dbReference type="Pfam" id="PF07282">
    <property type="entry name" value="Cas12f1-like_TNB"/>
    <property type="match status" value="1"/>
</dbReference>
<dbReference type="EMBL" id="JAAOIW010000015">
    <property type="protein sequence ID" value="NHN34079.1"/>
    <property type="molecule type" value="Genomic_DNA"/>
</dbReference>
<dbReference type="InterPro" id="IPR010095">
    <property type="entry name" value="Cas12f1-like_TNB"/>
</dbReference>
<proteinExistence type="predicted"/>
<organism evidence="3 4">
    <name type="scientific">Paenibacillus agricola</name>
    <dbReference type="NCBI Taxonomy" id="2716264"/>
    <lineage>
        <taxon>Bacteria</taxon>
        <taxon>Bacillati</taxon>
        <taxon>Bacillota</taxon>
        <taxon>Bacilli</taxon>
        <taxon>Bacillales</taxon>
        <taxon>Paenibacillaceae</taxon>
        <taxon>Paenibacillus</taxon>
    </lineage>
</organism>
<evidence type="ECO:0000259" key="2">
    <source>
        <dbReference type="Pfam" id="PF07282"/>
    </source>
</evidence>
<evidence type="ECO:0000313" key="3">
    <source>
        <dbReference type="EMBL" id="NHN34079.1"/>
    </source>
</evidence>
<dbReference type="Proteomes" id="UP001165962">
    <property type="component" value="Unassembled WGS sequence"/>
</dbReference>
<evidence type="ECO:0000313" key="4">
    <source>
        <dbReference type="Proteomes" id="UP001165962"/>
    </source>
</evidence>
<feature type="domain" description="Cas12f1-like TNB" evidence="2">
    <location>
        <begin position="19"/>
        <end position="54"/>
    </location>
</feature>